<dbReference type="SUPFAM" id="SSF51126">
    <property type="entry name" value="Pectin lyase-like"/>
    <property type="match status" value="1"/>
</dbReference>
<evidence type="ECO:0000256" key="5">
    <source>
        <dbReference type="ARBA" id="ARBA00023085"/>
    </source>
</evidence>
<evidence type="ECO:0000256" key="4">
    <source>
        <dbReference type="ARBA" id="ARBA00022801"/>
    </source>
</evidence>
<keyword evidence="4" id="KW-0378">Hydrolase</keyword>
<keyword evidence="9" id="KW-1185">Reference proteome</keyword>
<comment type="similarity">
    <text evidence="2">Belongs to the pectinesterase family.</text>
</comment>
<dbReference type="InterPro" id="IPR011050">
    <property type="entry name" value="Pectin_lyase_fold/virulence"/>
</dbReference>
<name>A0A9E7JYN4_9LILI</name>
<feature type="signal peptide" evidence="6">
    <location>
        <begin position="1"/>
        <end position="22"/>
    </location>
</feature>
<reference evidence="8" key="1">
    <citation type="submission" date="2022-05" db="EMBL/GenBank/DDBJ databases">
        <title>The Musa troglodytarum L. genome provides insights into the mechanism of non-climacteric behaviour and enrichment of carotenoids.</title>
        <authorList>
            <person name="Wang J."/>
        </authorList>
    </citation>
    <scope>NUCLEOTIDE SEQUENCE</scope>
    <source>
        <tissue evidence="8">Leaf</tissue>
    </source>
</reference>
<dbReference type="Gene3D" id="2.160.20.10">
    <property type="entry name" value="Single-stranded right-handed beta-helix, Pectin lyase-like"/>
    <property type="match status" value="1"/>
</dbReference>
<dbReference type="AlphaFoldDB" id="A0A9E7JYN4"/>
<protein>
    <recommendedName>
        <fullName evidence="3">pectinesterase</fullName>
        <ecNumber evidence="3">3.1.1.11</ecNumber>
    </recommendedName>
</protein>
<keyword evidence="6" id="KW-0732">Signal</keyword>
<evidence type="ECO:0000259" key="7">
    <source>
        <dbReference type="Pfam" id="PF01095"/>
    </source>
</evidence>
<dbReference type="GO" id="GO:0042545">
    <property type="term" value="P:cell wall modification"/>
    <property type="evidence" value="ECO:0007669"/>
    <property type="project" value="InterPro"/>
</dbReference>
<organism evidence="8 9">
    <name type="scientific">Musa troglodytarum</name>
    <name type="common">fe'i banana</name>
    <dbReference type="NCBI Taxonomy" id="320322"/>
    <lineage>
        <taxon>Eukaryota</taxon>
        <taxon>Viridiplantae</taxon>
        <taxon>Streptophyta</taxon>
        <taxon>Embryophyta</taxon>
        <taxon>Tracheophyta</taxon>
        <taxon>Spermatophyta</taxon>
        <taxon>Magnoliopsida</taxon>
        <taxon>Liliopsida</taxon>
        <taxon>Zingiberales</taxon>
        <taxon>Musaceae</taxon>
        <taxon>Musa</taxon>
    </lineage>
</organism>
<dbReference type="GO" id="GO:0045490">
    <property type="term" value="P:pectin catabolic process"/>
    <property type="evidence" value="ECO:0007669"/>
    <property type="project" value="TreeGrafter"/>
</dbReference>
<dbReference type="EMBL" id="CP097506">
    <property type="protein sequence ID" value="URD97154.1"/>
    <property type="molecule type" value="Genomic_DNA"/>
</dbReference>
<dbReference type="Pfam" id="PF01095">
    <property type="entry name" value="Pectinesterase"/>
    <property type="match status" value="1"/>
</dbReference>
<evidence type="ECO:0000256" key="1">
    <source>
        <dbReference type="ARBA" id="ARBA00005184"/>
    </source>
</evidence>
<dbReference type="PANTHER" id="PTHR31321">
    <property type="entry name" value="ACYL-COA THIOESTER HYDROLASE YBHC-RELATED"/>
    <property type="match status" value="1"/>
</dbReference>
<dbReference type="PANTHER" id="PTHR31321:SF19">
    <property type="entry name" value="PECTINESTERASE 68-RELATED"/>
    <property type="match status" value="1"/>
</dbReference>
<accession>A0A9E7JYN4</accession>
<evidence type="ECO:0000256" key="2">
    <source>
        <dbReference type="ARBA" id="ARBA00008891"/>
    </source>
</evidence>
<dbReference type="InterPro" id="IPR000070">
    <property type="entry name" value="Pectinesterase_cat"/>
</dbReference>
<dbReference type="GO" id="GO:0030599">
    <property type="term" value="F:pectinesterase activity"/>
    <property type="evidence" value="ECO:0007669"/>
    <property type="project" value="UniProtKB-EC"/>
</dbReference>
<dbReference type="OrthoDB" id="2019149at2759"/>
<evidence type="ECO:0000313" key="9">
    <source>
        <dbReference type="Proteomes" id="UP001055439"/>
    </source>
</evidence>
<feature type="domain" description="Pectinesterase catalytic" evidence="7">
    <location>
        <begin position="46"/>
        <end position="150"/>
    </location>
</feature>
<feature type="chain" id="PRO_5038965279" description="pectinesterase" evidence="6">
    <location>
        <begin position="23"/>
        <end position="214"/>
    </location>
</feature>
<gene>
    <name evidence="8" type="ORF">MUK42_10852</name>
</gene>
<comment type="pathway">
    <text evidence="1">Glycan metabolism; pectin degradation; 2-dehydro-3-deoxy-D-gluconate from pectin: step 1/5.</text>
</comment>
<evidence type="ECO:0000313" key="8">
    <source>
        <dbReference type="EMBL" id="URD97154.1"/>
    </source>
</evidence>
<dbReference type="Proteomes" id="UP001055439">
    <property type="component" value="Chromosome 4"/>
</dbReference>
<sequence>MGAFPSMFFLVIYLFVSVHSSACELGSTEQHRRHEWYFKPTGKQTIVVGANGSGHFSSVQEAVDFVPANNTKRVIIQIHAGHYTEKVIVPATKPYVTFQGAGRDVTVIEWHDRASDRGPDGQQLRTYNTASVTIFASYFRARDISFKVSASFRDLTIAVPFIRIASPENDGRRLILGAHTFFRSAQLCFSFNQLSKEHLNESTTCLLISHSSPP</sequence>
<dbReference type="EC" id="3.1.1.11" evidence="3"/>
<keyword evidence="5" id="KW-0063">Aspartyl esterase</keyword>
<evidence type="ECO:0000256" key="6">
    <source>
        <dbReference type="SAM" id="SignalP"/>
    </source>
</evidence>
<proteinExistence type="inferred from homology"/>
<evidence type="ECO:0000256" key="3">
    <source>
        <dbReference type="ARBA" id="ARBA00013229"/>
    </source>
</evidence>
<dbReference type="InterPro" id="IPR012334">
    <property type="entry name" value="Pectin_lyas_fold"/>
</dbReference>